<evidence type="ECO:0000256" key="19">
    <source>
        <dbReference type="ARBA" id="ARBA00055086"/>
    </source>
</evidence>
<evidence type="ECO:0000256" key="21">
    <source>
        <dbReference type="ARBA" id="ARBA00079890"/>
    </source>
</evidence>
<evidence type="ECO:0000256" key="10">
    <source>
        <dbReference type="ARBA" id="ARBA00022801"/>
    </source>
</evidence>
<keyword evidence="15" id="KW-0131">Cell cycle</keyword>
<feature type="domain" description="FCP1 homology" evidence="24">
    <location>
        <begin position="175"/>
        <end position="341"/>
    </location>
</feature>
<dbReference type="InterPro" id="IPR039189">
    <property type="entry name" value="Fcp1"/>
</dbReference>
<dbReference type="PROSITE" id="PS50969">
    <property type="entry name" value="FCP1"/>
    <property type="match status" value="1"/>
</dbReference>
<dbReference type="Gene3D" id="3.40.50.1000">
    <property type="entry name" value="HAD superfamily/HAD-like"/>
    <property type="match status" value="1"/>
</dbReference>
<dbReference type="GO" id="GO:0030496">
    <property type="term" value="C:midbody"/>
    <property type="evidence" value="ECO:0007669"/>
    <property type="project" value="UniProtKB-SubCell"/>
</dbReference>
<feature type="region of interest" description="Disordered" evidence="22">
    <location>
        <begin position="932"/>
        <end position="1043"/>
    </location>
</feature>
<dbReference type="CDD" id="cd07521">
    <property type="entry name" value="HAD_FCP1-like"/>
    <property type="match status" value="1"/>
</dbReference>
<dbReference type="Pfam" id="PF09309">
    <property type="entry name" value="FCP1_C"/>
    <property type="match status" value="1"/>
</dbReference>
<dbReference type="Proteomes" id="UP001221898">
    <property type="component" value="Unassembled WGS sequence"/>
</dbReference>
<feature type="compositionally biased region" description="Acidic residues" evidence="22">
    <location>
        <begin position="627"/>
        <end position="645"/>
    </location>
</feature>
<dbReference type="InterPro" id="IPR001357">
    <property type="entry name" value="BRCT_dom"/>
</dbReference>
<sequence>MEDPADSGGGTAVSTGPSMLVTEIRCPAGARPLRLLEWKVKPGSLVNVDSVLALCAPIPAEKEAGSEPREQPNRLPEKKVKSDRAGVVRELCCQLGQVISPGVVLVRIEECSHPIVMKGLCAECGQDLTQLQNKNGKQQAPISTATVSMVHSVPELMVSSEQAEQLGREDQQRLHCNRKLVLMVDLDQTLIHTTEQHYQHMSNKGIFHFQLGRGEPMLHTRLRPHCKDFLEKIAKLYELHVFTFGSRLYAHTITGFLDPEKKLFSHRILSRDECIDPYSKTGNLRNLFPCGDSMVCIIDDREDVWKFAPNLITVKKYTYFQGTGDINALLLDQGKPKWQRKNIMRISRPRFVLGRGADLINGFNCYGRLSLICGARRVKPGLKESSDALWLHCGPRGFNELTNSSGAFGRVPANHVSRTAEAPAAAAAAATSSKDAEDDGAPGPEEHSNGLRKQAKERNGGRGAGEPEEEQAPVSQGTPNERTHPDREGPAPGADNSRVNDTANVKEEDRGGSAAETPASASAASGRTGNELDFDLSSDSDSEPGRADPPSSDSEGERKAKEPEVAESAGDADRGVAEKQGEEPSGEVPLPMEQESLPELGNGCPDKKEAETESQNSEQSGVTMGEESLDQSMEEEEEEEPDLDQDDHLIYLEEVLARIHGEYYARYGDFLAKKSAEAPDIRKIVPELKSKSLEGITIVFSGLYPTNYPMERTRECYHAKALGAEISKHLVLGPKDPNRTTHLIAARAGTEKVRQAQGCRHLHVVNPDWLWGCLERWEKVEEQLYPLKEDYIKTTRSNSPAAFPEIQGAFQTPLFHPTPIHPKTPAAPEMRTYDPVTGKLIRRGSQTGPRPPTYIQAPGPPLVLPVHGEQSSFRVVQQLQQQDEAPGSSRDEEQAGPSRRKRQPSMSESMPLYTLCKEDLESMDKEVDDILGEESDNESDGGKEDGAEGEEEEEEPEARPQRPEGEKPKALSTVIEEPTATPSSDEGSLTGSAPRGKKRKLGEDEEGDSASETSKESNEDEEGSSSEADEMAAALEAELNDFM</sequence>
<dbReference type="CDD" id="cd17729">
    <property type="entry name" value="BRCT_CTDP1"/>
    <property type="match status" value="1"/>
</dbReference>
<feature type="compositionally biased region" description="Acidic residues" evidence="22">
    <location>
        <begin position="947"/>
        <end position="956"/>
    </location>
</feature>
<evidence type="ECO:0000256" key="11">
    <source>
        <dbReference type="ARBA" id="ARBA00022912"/>
    </source>
</evidence>
<dbReference type="FunFam" id="3.40.50.10190:FF:000007">
    <property type="entry name" value="RNA polymerase II subunit A C-terminal domain phosphatase"/>
    <property type="match status" value="1"/>
</dbReference>
<evidence type="ECO:0000256" key="1">
    <source>
        <dbReference type="ARBA" id="ARBA00004123"/>
    </source>
</evidence>
<feature type="compositionally biased region" description="Polar residues" evidence="22">
    <location>
        <begin position="869"/>
        <end position="883"/>
    </location>
</feature>
<dbReference type="InterPro" id="IPR015388">
    <property type="entry name" value="FCP1_C"/>
</dbReference>
<evidence type="ECO:0000256" key="17">
    <source>
        <dbReference type="ARBA" id="ARBA00047761"/>
    </source>
</evidence>
<name>A0AAD7WN62_9TELE</name>
<keyword evidence="12" id="KW-0007">Acetylation</keyword>
<keyword evidence="6" id="KW-0963">Cytoplasm</keyword>
<evidence type="ECO:0000256" key="18">
    <source>
        <dbReference type="ARBA" id="ARBA00048336"/>
    </source>
</evidence>
<dbReference type="Gene3D" id="2.40.50.100">
    <property type="match status" value="1"/>
</dbReference>
<dbReference type="InterPro" id="IPR036412">
    <property type="entry name" value="HAD-like_sf"/>
</dbReference>
<evidence type="ECO:0000256" key="16">
    <source>
        <dbReference type="ARBA" id="ARBA00040602"/>
    </source>
</evidence>
<comment type="subcellular location">
    <subcellularLocation>
        <location evidence="3">Cytoplasm</location>
        <location evidence="3">Cytoskeleton</location>
        <location evidence="3">Microtubule organizing center</location>
        <location evidence="3">Centrosome</location>
    </subcellularLocation>
    <subcellularLocation>
        <location evidence="4">Cytoplasm</location>
        <location evidence="4">Cytoskeleton</location>
        <location evidence="4">Spindle pole</location>
    </subcellularLocation>
    <subcellularLocation>
        <location evidence="2">Midbody</location>
    </subcellularLocation>
    <subcellularLocation>
        <location evidence="1">Nucleus</location>
    </subcellularLocation>
</comment>
<organism evidence="25 26">
    <name type="scientific">Aldrovandia affinis</name>
    <dbReference type="NCBI Taxonomy" id="143900"/>
    <lineage>
        <taxon>Eukaryota</taxon>
        <taxon>Metazoa</taxon>
        <taxon>Chordata</taxon>
        <taxon>Craniata</taxon>
        <taxon>Vertebrata</taxon>
        <taxon>Euteleostomi</taxon>
        <taxon>Actinopterygii</taxon>
        <taxon>Neopterygii</taxon>
        <taxon>Teleostei</taxon>
        <taxon>Notacanthiformes</taxon>
        <taxon>Halosauridae</taxon>
        <taxon>Aldrovandia</taxon>
    </lineage>
</organism>
<dbReference type="GO" id="GO:0051301">
    <property type="term" value="P:cell division"/>
    <property type="evidence" value="ECO:0007669"/>
    <property type="project" value="UniProtKB-KW"/>
</dbReference>
<feature type="compositionally biased region" description="Polar residues" evidence="22">
    <location>
        <begin position="613"/>
        <end position="622"/>
    </location>
</feature>
<accession>A0AAD7WN62</accession>
<evidence type="ECO:0000256" key="3">
    <source>
        <dbReference type="ARBA" id="ARBA00004300"/>
    </source>
</evidence>
<dbReference type="NCBIfam" id="TIGR02250">
    <property type="entry name" value="FCP1_euk"/>
    <property type="match status" value="1"/>
</dbReference>
<dbReference type="Gene3D" id="3.40.50.10190">
    <property type="entry name" value="BRCT domain"/>
    <property type="match status" value="1"/>
</dbReference>
<evidence type="ECO:0000256" key="20">
    <source>
        <dbReference type="ARBA" id="ARBA00064450"/>
    </source>
</evidence>
<dbReference type="GO" id="GO:0000922">
    <property type="term" value="C:spindle pole"/>
    <property type="evidence" value="ECO:0007669"/>
    <property type="project" value="UniProtKB-SubCell"/>
</dbReference>
<dbReference type="PROSITE" id="PS50172">
    <property type="entry name" value="BRCT"/>
    <property type="match status" value="1"/>
</dbReference>
<dbReference type="InterPro" id="IPR058785">
    <property type="entry name" value="BSH_FCP1"/>
</dbReference>
<dbReference type="SMART" id="SM00292">
    <property type="entry name" value="BRCT"/>
    <property type="match status" value="1"/>
</dbReference>
<feature type="compositionally biased region" description="Basic and acidic residues" evidence="22">
    <location>
        <begin position="957"/>
        <end position="969"/>
    </location>
</feature>
<dbReference type="AlphaFoldDB" id="A0AAD7WN62"/>
<dbReference type="EMBL" id="JAINUG010000060">
    <property type="protein sequence ID" value="KAJ8403062.1"/>
    <property type="molecule type" value="Genomic_DNA"/>
</dbReference>
<dbReference type="Pfam" id="PF26077">
    <property type="entry name" value="BSH_Fcp1"/>
    <property type="match status" value="1"/>
</dbReference>
<reference evidence="25" key="1">
    <citation type="journal article" date="2023" name="Science">
        <title>Genome structures resolve the early diversification of teleost fishes.</title>
        <authorList>
            <person name="Parey E."/>
            <person name="Louis A."/>
            <person name="Montfort J."/>
            <person name="Bouchez O."/>
            <person name="Roques C."/>
            <person name="Iampietro C."/>
            <person name="Lluch J."/>
            <person name="Castinel A."/>
            <person name="Donnadieu C."/>
            <person name="Desvignes T."/>
            <person name="Floi Bucao C."/>
            <person name="Jouanno E."/>
            <person name="Wen M."/>
            <person name="Mejri S."/>
            <person name="Dirks R."/>
            <person name="Jansen H."/>
            <person name="Henkel C."/>
            <person name="Chen W.J."/>
            <person name="Zahm M."/>
            <person name="Cabau C."/>
            <person name="Klopp C."/>
            <person name="Thompson A.W."/>
            <person name="Robinson-Rechavi M."/>
            <person name="Braasch I."/>
            <person name="Lecointre G."/>
            <person name="Bobe J."/>
            <person name="Postlethwait J.H."/>
            <person name="Berthelot C."/>
            <person name="Roest Crollius H."/>
            <person name="Guiguen Y."/>
        </authorList>
    </citation>
    <scope>NUCLEOTIDE SEQUENCE</scope>
    <source>
        <strain evidence="25">NC1722</strain>
    </source>
</reference>
<feature type="compositionally biased region" description="Acidic residues" evidence="22">
    <location>
        <begin position="1018"/>
        <end position="1030"/>
    </location>
</feature>
<feature type="compositionally biased region" description="Basic and acidic residues" evidence="22">
    <location>
        <begin position="571"/>
        <end position="582"/>
    </location>
</feature>
<feature type="compositionally biased region" description="Basic and acidic residues" evidence="22">
    <location>
        <begin position="444"/>
        <end position="460"/>
    </location>
</feature>
<dbReference type="GO" id="GO:0005634">
    <property type="term" value="C:nucleus"/>
    <property type="evidence" value="ECO:0007669"/>
    <property type="project" value="UniProtKB-SubCell"/>
</dbReference>
<evidence type="ECO:0000256" key="8">
    <source>
        <dbReference type="ARBA" id="ARBA00022618"/>
    </source>
</evidence>
<evidence type="ECO:0000256" key="5">
    <source>
        <dbReference type="ARBA" id="ARBA00013081"/>
    </source>
</evidence>
<evidence type="ECO:0000313" key="26">
    <source>
        <dbReference type="Proteomes" id="UP001221898"/>
    </source>
</evidence>
<dbReference type="GO" id="GO:0008420">
    <property type="term" value="F:RNA polymerase II CTD heptapeptide repeat phosphatase activity"/>
    <property type="evidence" value="ECO:0007669"/>
    <property type="project" value="InterPro"/>
</dbReference>
<feature type="region of interest" description="Disordered" evidence="22">
    <location>
        <begin position="812"/>
        <end position="911"/>
    </location>
</feature>
<keyword evidence="13" id="KW-0206">Cytoskeleton</keyword>
<evidence type="ECO:0000256" key="2">
    <source>
        <dbReference type="ARBA" id="ARBA00004214"/>
    </source>
</evidence>
<evidence type="ECO:0000256" key="14">
    <source>
        <dbReference type="ARBA" id="ARBA00023242"/>
    </source>
</evidence>
<comment type="subunit">
    <text evidence="20">Homodimer. Interacts with GTF2F1. Interacts with WDR77, SNRPB and SNRNP70.</text>
</comment>
<evidence type="ECO:0000256" key="22">
    <source>
        <dbReference type="SAM" id="MobiDB-lite"/>
    </source>
</evidence>
<dbReference type="FunFam" id="3.40.50.1000:FF:000040">
    <property type="entry name" value="RNA polymerase II subunit A C-terminal domain phosphatase"/>
    <property type="match status" value="1"/>
</dbReference>
<dbReference type="InterPro" id="IPR023214">
    <property type="entry name" value="HAD_sf"/>
</dbReference>
<dbReference type="PANTHER" id="PTHR23081:SF36">
    <property type="entry name" value="RNA POLYMERASE II SUBUNIT A C-TERMINAL DOMAIN PHOSPHATASE"/>
    <property type="match status" value="1"/>
</dbReference>
<gene>
    <name evidence="25" type="ORF">AAFF_G00359780</name>
</gene>
<dbReference type="InterPro" id="IPR004274">
    <property type="entry name" value="FCP1_dom"/>
</dbReference>
<keyword evidence="11" id="KW-0904">Protein phosphatase</keyword>
<evidence type="ECO:0000256" key="12">
    <source>
        <dbReference type="ARBA" id="ARBA00022990"/>
    </source>
</evidence>
<comment type="caution">
    <text evidence="25">The sequence shown here is derived from an EMBL/GenBank/DDBJ whole genome shotgun (WGS) entry which is preliminary data.</text>
</comment>
<keyword evidence="7" id="KW-0597">Phosphoprotein</keyword>
<feature type="compositionally biased region" description="Basic and acidic residues" evidence="22">
    <location>
        <begin position="555"/>
        <end position="564"/>
    </location>
</feature>
<evidence type="ECO:0000256" key="13">
    <source>
        <dbReference type="ARBA" id="ARBA00023212"/>
    </source>
</evidence>
<protein>
    <recommendedName>
        <fullName evidence="16">RNA polymerase II subunit A C-terminal domain phosphatase</fullName>
        <ecNumber evidence="5">3.1.3.16</ecNumber>
    </recommendedName>
    <alternativeName>
        <fullName evidence="21">TFIIF-associating CTD phosphatase</fullName>
    </alternativeName>
</protein>
<keyword evidence="8" id="KW-0132">Cell division</keyword>
<dbReference type="SUPFAM" id="SSF52113">
    <property type="entry name" value="BRCT domain"/>
    <property type="match status" value="1"/>
</dbReference>
<dbReference type="PANTHER" id="PTHR23081">
    <property type="entry name" value="RNA POLYMERASE II CTD PHOSPHATASE"/>
    <property type="match status" value="1"/>
</dbReference>
<evidence type="ECO:0000256" key="4">
    <source>
        <dbReference type="ARBA" id="ARBA00004647"/>
    </source>
</evidence>
<feature type="compositionally biased region" description="Low complexity" evidence="22">
    <location>
        <begin position="420"/>
        <end position="430"/>
    </location>
</feature>
<dbReference type="SUPFAM" id="SSF56784">
    <property type="entry name" value="HAD-like"/>
    <property type="match status" value="1"/>
</dbReference>
<dbReference type="InterPro" id="IPR036420">
    <property type="entry name" value="BRCT_dom_sf"/>
</dbReference>
<evidence type="ECO:0000256" key="15">
    <source>
        <dbReference type="ARBA" id="ARBA00023306"/>
    </source>
</evidence>
<evidence type="ECO:0000256" key="6">
    <source>
        <dbReference type="ARBA" id="ARBA00022490"/>
    </source>
</evidence>
<dbReference type="GO" id="GO:0005813">
    <property type="term" value="C:centrosome"/>
    <property type="evidence" value="ECO:0007669"/>
    <property type="project" value="UniProtKB-SubCell"/>
</dbReference>
<proteinExistence type="predicted"/>
<evidence type="ECO:0000259" key="24">
    <source>
        <dbReference type="PROSITE" id="PS50969"/>
    </source>
</evidence>
<evidence type="ECO:0000259" key="23">
    <source>
        <dbReference type="PROSITE" id="PS50172"/>
    </source>
</evidence>
<feature type="domain" description="BRCT" evidence="23">
    <location>
        <begin position="688"/>
        <end position="787"/>
    </location>
</feature>
<keyword evidence="9" id="KW-0498">Mitosis</keyword>
<dbReference type="SMART" id="SM00577">
    <property type="entry name" value="CPDc"/>
    <property type="match status" value="1"/>
</dbReference>
<dbReference type="FunFam" id="2.40.50.100:FF:000046">
    <property type="entry name" value="RNA polymerase II subunit A C-terminal domain phosphatase"/>
    <property type="match status" value="1"/>
</dbReference>
<comment type="function">
    <text evidence="19">Processively dephosphorylates 'Ser-2' and 'Ser-5' of the heptad repeats YSPTSPS in the C-terminal domain of the largest RNA polymerase II subunit. This promotes the activity of RNA polymerase II. Plays a role in the exit from mitosis by dephosphorylating crucial mitotic substrates (USP44, CDC20 and WEE1) that are required for M-phase-promoting factor (MPF)/CDK1 inactivation.</text>
</comment>
<feature type="compositionally biased region" description="Low complexity" evidence="22">
    <location>
        <begin position="513"/>
        <end position="525"/>
    </location>
</feature>
<keyword evidence="10" id="KW-0378">Hydrolase</keyword>
<feature type="compositionally biased region" description="Polar residues" evidence="22">
    <location>
        <begin position="980"/>
        <end position="991"/>
    </location>
</feature>
<dbReference type="InterPro" id="IPR011947">
    <property type="entry name" value="FCP1_euk"/>
</dbReference>
<feature type="compositionally biased region" description="Acidic residues" evidence="22">
    <location>
        <begin position="532"/>
        <end position="542"/>
    </location>
</feature>
<dbReference type="Pfam" id="PF03031">
    <property type="entry name" value="NIF"/>
    <property type="match status" value="1"/>
</dbReference>
<evidence type="ECO:0000256" key="9">
    <source>
        <dbReference type="ARBA" id="ARBA00022776"/>
    </source>
</evidence>
<dbReference type="EC" id="3.1.3.16" evidence="5"/>
<comment type="catalytic activity">
    <reaction evidence="18">
        <text>O-phospho-L-threonyl-[protein] + H2O = L-threonyl-[protein] + phosphate</text>
        <dbReference type="Rhea" id="RHEA:47004"/>
        <dbReference type="Rhea" id="RHEA-COMP:11060"/>
        <dbReference type="Rhea" id="RHEA-COMP:11605"/>
        <dbReference type="ChEBI" id="CHEBI:15377"/>
        <dbReference type="ChEBI" id="CHEBI:30013"/>
        <dbReference type="ChEBI" id="CHEBI:43474"/>
        <dbReference type="ChEBI" id="CHEBI:61977"/>
        <dbReference type="EC" id="3.1.3.16"/>
    </reaction>
</comment>
<keyword evidence="14" id="KW-0539">Nucleus</keyword>
<comment type="catalytic activity">
    <reaction evidence="17">
        <text>O-phospho-L-seryl-[protein] + H2O = L-seryl-[protein] + phosphate</text>
        <dbReference type="Rhea" id="RHEA:20629"/>
        <dbReference type="Rhea" id="RHEA-COMP:9863"/>
        <dbReference type="Rhea" id="RHEA-COMP:11604"/>
        <dbReference type="ChEBI" id="CHEBI:15377"/>
        <dbReference type="ChEBI" id="CHEBI:29999"/>
        <dbReference type="ChEBI" id="CHEBI:43474"/>
        <dbReference type="ChEBI" id="CHEBI:83421"/>
        <dbReference type="EC" id="3.1.3.16"/>
    </reaction>
</comment>
<feature type="region of interest" description="Disordered" evidence="22">
    <location>
        <begin position="419"/>
        <end position="646"/>
    </location>
</feature>
<keyword evidence="26" id="KW-1185">Reference proteome</keyword>
<evidence type="ECO:0000313" key="25">
    <source>
        <dbReference type="EMBL" id="KAJ8403062.1"/>
    </source>
</evidence>
<evidence type="ECO:0000256" key="7">
    <source>
        <dbReference type="ARBA" id="ARBA00022553"/>
    </source>
</evidence>